<evidence type="ECO:0000313" key="2">
    <source>
        <dbReference type="Proteomes" id="UP000000560"/>
    </source>
</evidence>
<protein>
    <submittedName>
        <fullName evidence="1">Uncharacterized protein</fullName>
    </submittedName>
</protein>
<dbReference type="EMBL" id="BN001306">
    <property type="protein sequence ID" value="CBF82456.1"/>
    <property type="molecule type" value="Genomic_DNA"/>
</dbReference>
<accession>C8VK53</accession>
<keyword evidence="2" id="KW-1185">Reference proteome</keyword>
<dbReference type="AlphaFoldDB" id="Q5ARD5"/>
<proteinExistence type="predicted"/>
<reference evidence="2" key="2">
    <citation type="journal article" date="2009" name="Fungal Genet. Biol.">
        <title>The 2008 update of the Aspergillus nidulans genome annotation: a community effort.</title>
        <authorList>
            <person name="Wortman J.R."/>
            <person name="Gilsenan J.M."/>
            <person name="Joardar V."/>
            <person name="Deegan J."/>
            <person name="Clutterbuck J."/>
            <person name="Andersen M.R."/>
            <person name="Archer D."/>
            <person name="Bencina M."/>
            <person name="Braus G."/>
            <person name="Coutinho P."/>
            <person name="von Dohren H."/>
            <person name="Doonan J."/>
            <person name="Driessen A.J."/>
            <person name="Durek P."/>
            <person name="Espeso E."/>
            <person name="Fekete E."/>
            <person name="Flipphi M."/>
            <person name="Estrada C.G."/>
            <person name="Geysens S."/>
            <person name="Goldman G."/>
            <person name="de Groot P.W."/>
            <person name="Hansen K."/>
            <person name="Harris S.D."/>
            <person name="Heinekamp T."/>
            <person name="Helmstaedt K."/>
            <person name="Henrissat B."/>
            <person name="Hofmann G."/>
            <person name="Homan T."/>
            <person name="Horio T."/>
            <person name="Horiuchi H."/>
            <person name="James S."/>
            <person name="Jones M."/>
            <person name="Karaffa L."/>
            <person name="Karanyi Z."/>
            <person name="Kato M."/>
            <person name="Keller N."/>
            <person name="Kelly D.E."/>
            <person name="Kiel J.A."/>
            <person name="Kim J.M."/>
            <person name="van der Klei I.J."/>
            <person name="Klis F.M."/>
            <person name="Kovalchuk A."/>
            <person name="Krasevec N."/>
            <person name="Kubicek C.P."/>
            <person name="Liu B."/>
            <person name="Maccabe A."/>
            <person name="Meyer V."/>
            <person name="Mirabito P."/>
            <person name="Miskei M."/>
            <person name="Mos M."/>
            <person name="Mullins J."/>
            <person name="Nelson D.R."/>
            <person name="Nielsen J."/>
            <person name="Oakley B.R."/>
            <person name="Osmani S.A."/>
            <person name="Pakula T."/>
            <person name="Paszewski A."/>
            <person name="Paulsen I."/>
            <person name="Pilsyk S."/>
            <person name="Pocsi I."/>
            <person name="Punt P.J."/>
            <person name="Ram A.F."/>
            <person name="Ren Q."/>
            <person name="Robellet X."/>
            <person name="Robson G."/>
            <person name="Seiboth B."/>
            <person name="van Solingen P."/>
            <person name="Specht T."/>
            <person name="Sun J."/>
            <person name="Taheri-Talesh N."/>
            <person name="Takeshita N."/>
            <person name="Ussery D."/>
            <person name="vanKuyk P.A."/>
            <person name="Visser H."/>
            <person name="van de Vondervoort P.J."/>
            <person name="de Vries R.P."/>
            <person name="Walton J."/>
            <person name="Xiang X."/>
            <person name="Xiong Y."/>
            <person name="Zeng A.P."/>
            <person name="Brandt B.W."/>
            <person name="Cornell M.J."/>
            <person name="van den Hondel C.A."/>
            <person name="Visser J."/>
            <person name="Oliver S.G."/>
            <person name="Turner G."/>
        </authorList>
    </citation>
    <scope>GENOME REANNOTATION</scope>
    <source>
        <strain evidence="2">FGSC A4 / ATCC 38163 / CBS 112.46 / NRRL 194 / M139</strain>
    </source>
</reference>
<dbReference type="InParanoid" id="Q5ARD5"/>
<reference evidence="2" key="1">
    <citation type="journal article" date="2005" name="Nature">
        <title>Sequencing of Aspergillus nidulans and comparative analysis with A. fumigatus and A. oryzae.</title>
        <authorList>
            <person name="Galagan J.E."/>
            <person name="Calvo S.E."/>
            <person name="Cuomo C."/>
            <person name="Ma L.J."/>
            <person name="Wortman J.R."/>
            <person name="Batzoglou S."/>
            <person name="Lee S.I."/>
            <person name="Basturkmen M."/>
            <person name="Spevak C.C."/>
            <person name="Clutterbuck J."/>
            <person name="Kapitonov V."/>
            <person name="Jurka J."/>
            <person name="Scazzocchio C."/>
            <person name="Farman M."/>
            <person name="Butler J."/>
            <person name="Purcell S."/>
            <person name="Harris S."/>
            <person name="Braus G.H."/>
            <person name="Draht O."/>
            <person name="Busch S."/>
            <person name="D'Enfert C."/>
            <person name="Bouchier C."/>
            <person name="Goldman G.H."/>
            <person name="Bell-Pedersen D."/>
            <person name="Griffiths-Jones S."/>
            <person name="Doonan J.H."/>
            <person name="Yu J."/>
            <person name="Vienken K."/>
            <person name="Pain A."/>
            <person name="Freitag M."/>
            <person name="Selker E.U."/>
            <person name="Archer D.B."/>
            <person name="Penalva M.A."/>
            <person name="Oakley B.R."/>
            <person name="Momany M."/>
            <person name="Tanaka T."/>
            <person name="Kumagai T."/>
            <person name="Asai K."/>
            <person name="Machida M."/>
            <person name="Nierman W.C."/>
            <person name="Denning D.W."/>
            <person name="Caddick M."/>
            <person name="Hynes M."/>
            <person name="Paoletti M."/>
            <person name="Fischer R."/>
            <person name="Miller B."/>
            <person name="Dyer P."/>
            <person name="Sachs M.S."/>
            <person name="Osmani S.A."/>
            <person name="Birren B.W."/>
        </authorList>
    </citation>
    <scope>NUCLEOTIDE SEQUENCE [LARGE SCALE GENOMIC DNA]</scope>
    <source>
        <strain evidence="2">FGSC A4 / ATCC 38163 / CBS 112.46 / NRRL 194 / M139</strain>
    </source>
</reference>
<dbReference type="VEuPathDB" id="FungiDB:AN9145"/>
<evidence type="ECO:0000313" key="1">
    <source>
        <dbReference type="EMBL" id="CBF82456.1"/>
    </source>
</evidence>
<dbReference type="Proteomes" id="UP000000560">
    <property type="component" value="Chromosome VI"/>
</dbReference>
<dbReference type="HOGENOM" id="CLU_1938133_0_0_1"/>
<organism evidence="1 2">
    <name type="scientific">Emericella nidulans (strain FGSC A4 / ATCC 38163 / CBS 112.46 / NRRL 194 / M139)</name>
    <name type="common">Aspergillus nidulans</name>
    <dbReference type="NCBI Taxonomy" id="227321"/>
    <lineage>
        <taxon>Eukaryota</taxon>
        <taxon>Fungi</taxon>
        <taxon>Dikarya</taxon>
        <taxon>Ascomycota</taxon>
        <taxon>Pezizomycotina</taxon>
        <taxon>Eurotiomycetes</taxon>
        <taxon>Eurotiomycetidae</taxon>
        <taxon>Eurotiales</taxon>
        <taxon>Aspergillaceae</taxon>
        <taxon>Aspergillus</taxon>
        <taxon>Aspergillus subgen. Nidulantes</taxon>
    </lineage>
</organism>
<dbReference type="KEGG" id="ani:ANIA_09145"/>
<dbReference type="GeneID" id="2868007"/>
<gene>
    <name evidence="1" type="ORF">ANIA_09145</name>
</gene>
<sequence length="130" mass="14160">MVLFRQIHRSQKTRPFDEVHEGPLATATAIAPVKSQTARGSGAPGPVNWNCSSDNCFGAKTAKGFHFVFGSASYESTSVSVLLQRKSTSKKFNAFYGSSQNYWAGQQIVDDMKASSAKELPMLYIDSAET</sequence>
<dbReference type="RefSeq" id="XP_682414.1">
    <property type="nucleotide sequence ID" value="XM_677322.1"/>
</dbReference>
<name>Q5ARD5_EMENI</name>
<accession>Q5ARD5</accession>